<feature type="domain" description="DprA winged helix" evidence="3">
    <location>
        <begin position="317"/>
        <end position="374"/>
    </location>
</feature>
<evidence type="ECO:0000313" key="5">
    <source>
        <dbReference type="Proteomes" id="UP001352263"/>
    </source>
</evidence>
<dbReference type="PANTHER" id="PTHR43022">
    <property type="entry name" value="PROTEIN SMF"/>
    <property type="match status" value="1"/>
</dbReference>
<dbReference type="InterPro" id="IPR003488">
    <property type="entry name" value="DprA"/>
</dbReference>
<comment type="similarity">
    <text evidence="1">Belongs to the DprA/Smf family.</text>
</comment>
<dbReference type="Pfam" id="PF02481">
    <property type="entry name" value="DNA_processg_A"/>
    <property type="match status" value="1"/>
</dbReference>
<comment type="caution">
    <text evidence="4">The sequence shown here is derived from an EMBL/GenBank/DDBJ whole genome shotgun (WGS) entry which is preliminary data.</text>
</comment>
<reference evidence="4 5" key="1">
    <citation type="submission" date="2023-10" db="EMBL/GenBank/DDBJ databases">
        <title>Noviherbaspirillum sp. CPCC 100848 genome assembly.</title>
        <authorList>
            <person name="Li X.Y."/>
            <person name="Fang X.M."/>
        </authorList>
    </citation>
    <scope>NUCLEOTIDE SEQUENCE [LARGE SCALE GENOMIC DNA]</scope>
    <source>
        <strain evidence="4 5">CPCC 100848</strain>
    </source>
</reference>
<name>A0ABU6J644_9BURK</name>
<dbReference type="InterPro" id="IPR036388">
    <property type="entry name" value="WH-like_DNA-bd_sf"/>
</dbReference>
<dbReference type="InterPro" id="IPR057666">
    <property type="entry name" value="DrpA_SLOG"/>
</dbReference>
<protein>
    <submittedName>
        <fullName evidence="4">DNA-processing protein DprA</fullName>
    </submittedName>
</protein>
<keyword evidence="5" id="KW-1185">Reference proteome</keyword>
<evidence type="ECO:0000256" key="1">
    <source>
        <dbReference type="ARBA" id="ARBA00006525"/>
    </source>
</evidence>
<dbReference type="Pfam" id="PF17782">
    <property type="entry name" value="WHD_DprA"/>
    <property type="match status" value="1"/>
</dbReference>
<gene>
    <name evidence="4" type="primary">dprA</name>
    <name evidence="4" type="ORF">RY831_06610</name>
</gene>
<organism evidence="4 5">
    <name type="scientific">Noviherbaspirillum album</name>
    <dbReference type="NCBI Taxonomy" id="3080276"/>
    <lineage>
        <taxon>Bacteria</taxon>
        <taxon>Pseudomonadati</taxon>
        <taxon>Pseudomonadota</taxon>
        <taxon>Betaproteobacteria</taxon>
        <taxon>Burkholderiales</taxon>
        <taxon>Oxalobacteraceae</taxon>
        <taxon>Noviherbaspirillum</taxon>
    </lineage>
</organism>
<evidence type="ECO:0000259" key="2">
    <source>
        <dbReference type="Pfam" id="PF02481"/>
    </source>
</evidence>
<sequence>MSPNRPNDSLPLMPSLLPAGELAHWIRLVETPGVGNQTGRKLLAAFGSPQAIFEADFQALAQHVGPRIADALLTPATGAMQAQIDKTSDWAGHPVNHVLTLGDSRYPRALLDIADPPLMLYAKGHVGLLNAPAVAVVGSRNATAQGIINAEKFSEALSHAGLSIISGLALGIDTAAHRGGLCGSGSTVAVIGTGADIVYPARNRDLAHRIAETGCILSEYMLGTAAVASNFPRRNRIISGLAQGVLVVEAAARSGSLITARMAGDQGREVFAIPGSIHSPLSKGCHLLIRQGAKLVESAQDILEELTHCRQPIEQTSMAPTTAAMPECAVLSTMGFDPVHLDVLAERCNINIAELQSTLLIYELDGIVEMLPGNVVRRVATS</sequence>
<dbReference type="SUPFAM" id="SSF47781">
    <property type="entry name" value="RuvA domain 2-like"/>
    <property type="match status" value="1"/>
</dbReference>
<proteinExistence type="inferred from homology"/>
<dbReference type="InterPro" id="IPR041614">
    <property type="entry name" value="DprA_WH"/>
</dbReference>
<dbReference type="InterPro" id="IPR010994">
    <property type="entry name" value="RuvA_2-like"/>
</dbReference>
<evidence type="ECO:0000313" key="4">
    <source>
        <dbReference type="EMBL" id="MEC4718810.1"/>
    </source>
</evidence>
<dbReference type="RefSeq" id="WP_326505532.1">
    <property type="nucleotide sequence ID" value="NZ_JAWIIV010000004.1"/>
</dbReference>
<accession>A0ABU6J644</accession>
<dbReference type="EMBL" id="JAWIIV010000004">
    <property type="protein sequence ID" value="MEC4718810.1"/>
    <property type="molecule type" value="Genomic_DNA"/>
</dbReference>
<dbReference type="Gene3D" id="3.40.50.450">
    <property type="match status" value="1"/>
</dbReference>
<dbReference type="NCBIfam" id="TIGR00732">
    <property type="entry name" value="dprA"/>
    <property type="match status" value="1"/>
</dbReference>
<evidence type="ECO:0000259" key="3">
    <source>
        <dbReference type="Pfam" id="PF17782"/>
    </source>
</evidence>
<dbReference type="SUPFAM" id="SSF102405">
    <property type="entry name" value="MCP/YpsA-like"/>
    <property type="match status" value="1"/>
</dbReference>
<dbReference type="Proteomes" id="UP001352263">
    <property type="component" value="Unassembled WGS sequence"/>
</dbReference>
<dbReference type="PANTHER" id="PTHR43022:SF1">
    <property type="entry name" value="PROTEIN SMF"/>
    <property type="match status" value="1"/>
</dbReference>
<feature type="domain" description="Smf/DprA SLOG" evidence="2">
    <location>
        <begin position="98"/>
        <end position="306"/>
    </location>
</feature>
<dbReference type="Gene3D" id="1.10.10.10">
    <property type="entry name" value="Winged helix-like DNA-binding domain superfamily/Winged helix DNA-binding domain"/>
    <property type="match status" value="1"/>
</dbReference>